<dbReference type="RefSeq" id="WP_016491718.1">
    <property type="nucleotide sequence ID" value="NC_021499.1"/>
</dbReference>
<dbReference type="Gene3D" id="3.40.190.10">
    <property type="entry name" value="Periplasmic binding protein-like II"/>
    <property type="match status" value="2"/>
</dbReference>
<dbReference type="HOGENOM" id="CLU_019602_18_0_6"/>
<name>S6ATN2_METRE</name>
<sequence>MKRMLRTLTLFAAIGMTLSSVSASAEETLSFGVAAEPYPPFLLKTPSGQFAGFEPDLIRALCEQMKAKCEIKEVAWDGIIPALLAKKFDVIFNSMGISPERQKVIAYSRPYYETTGVFVAPKDTQLTLTPEGLAGKAIGVQVSTTNAEFIQATYGKTSDIRLYNTQDDCTADLVSGRIDAMFLDNLGNIDFLKSDLGAMFEEKGTGSVRMDPLKYGLGVAAGLRKDDTALKARIDLALTQLYESGKYTQLSKQYFDTDIWPK</sequence>
<evidence type="ECO:0000256" key="3">
    <source>
        <dbReference type="SAM" id="SignalP"/>
    </source>
</evidence>
<proteinExistence type="inferred from homology"/>
<dbReference type="STRING" id="1245471.PCA10_17840"/>
<keyword evidence="6" id="KW-1185">Reference proteome</keyword>
<feature type="chain" id="PRO_5004536177" evidence="3">
    <location>
        <begin position="26"/>
        <end position="262"/>
    </location>
</feature>
<dbReference type="EMBL" id="AP013068">
    <property type="protein sequence ID" value="BAN47516.1"/>
    <property type="molecule type" value="Genomic_DNA"/>
</dbReference>
<dbReference type="eggNOG" id="COG0834">
    <property type="taxonomic scope" value="Bacteria"/>
</dbReference>
<evidence type="ECO:0000259" key="4">
    <source>
        <dbReference type="SMART" id="SM00062"/>
    </source>
</evidence>
<evidence type="ECO:0000256" key="1">
    <source>
        <dbReference type="ARBA" id="ARBA00010333"/>
    </source>
</evidence>
<dbReference type="AlphaFoldDB" id="S6ATN2"/>
<dbReference type="Pfam" id="PF00497">
    <property type="entry name" value="SBP_bac_3"/>
    <property type="match status" value="1"/>
</dbReference>
<dbReference type="PANTHER" id="PTHR35936:SF17">
    <property type="entry name" value="ARGININE-BINDING EXTRACELLULAR PROTEIN ARTP"/>
    <property type="match status" value="1"/>
</dbReference>
<dbReference type="SMART" id="SM00062">
    <property type="entry name" value="PBPb"/>
    <property type="match status" value="1"/>
</dbReference>
<accession>S6ATN2</accession>
<dbReference type="PATRIC" id="fig|1245471.3.peg.1808"/>
<reference evidence="5 6" key="1">
    <citation type="journal article" date="2013" name="Genome Announc.">
        <title>Complete Genome Sequence of the Carbazole Degrader Pseudomonas resinovorans Strain CA10 (NBRC 106553).</title>
        <authorList>
            <person name="Shintani M."/>
            <person name="Hosoyama A."/>
            <person name="Ohji S."/>
            <person name="Tsuchikane K."/>
            <person name="Takarada H."/>
            <person name="Yamazoe A."/>
            <person name="Fujita N."/>
            <person name="Nojiri H."/>
        </authorList>
    </citation>
    <scope>NUCLEOTIDE SEQUENCE [LARGE SCALE GENOMIC DNA]</scope>
    <source>
        <strain evidence="5 6">NBRC 106553</strain>
    </source>
</reference>
<dbReference type="SUPFAM" id="SSF53850">
    <property type="entry name" value="Periplasmic binding protein-like II"/>
    <property type="match status" value="1"/>
</dbReference>
<feature type="signal peptide" evidence="3">
    <location>
        <begin position="1"/>
        <end position="25"/>
    </location>
</feature>
<dbReference type="KEGG" id="pre:PCA10_17840"/>
<evidence type="ECO:0000256" key="2">
    <source>
        <dbReference type="ARBA" id="ARBA00022729"/>
    </source>
</evidence>
<dbReference type="Proteomes" id="UP000015503">
    <property type="component" value="Chromosome"/>
</dbReference>
<organism evidence="5 6">
    <name type="scientific">Metapseudomonas resinovorans NBRC 106553</name>
    <dbReference type="NCBI Taxonomy" id="1245471"/>
    <lineage>
        <taxon>Bacteria</taxon>
        <taxon>Pseudomonadati</taxon>
        <taxon>Pseudomonadota</taxon>
        <taxon>Gammaproteobacteria</taxon>
        <taxon>Pseudomonadales</taxon>
        <taxon>Pseudomonadaceae</taxon>
        <taxon>Metapseudomonas</taxon>
    </lineage>
</organism>
<gene>
    <name evidence="5" type="ORF">PCA10_17840</name>
</gene>
<dbReference type="InterPro" id="IPR001638">
    <property type="entry name" value="Solute-binding_3/MltF_N"/>
</dbReference>
<dbReference type="PANTHER" id="PTHR35936">
    <property type="entry name" value="MEMBRANE-BOUND LYTIC MUREIN TRANSGLYCOSYLASE F"/>
    <property type="match status" value="1"/>
</dbReference>
<comment type="similarity">
    <text evidence="1">Belongs to the bacterial solute-binding protein 3 family.</text>
</comment>
<feature type="domain" description="Solute-binding protein family 3/N-terminal" evidence="4">
    <location>
        <begin position="28"/>
        <end position="258"/>
    </location>
</feature>
<protein>
    <submittedName>
        <fullName evidence="5">Amino acid ABC transporter substrate-binding protein</fullName>
    </submittedName>
</protein>
<dbReference type="OrthoDB" id="9768183at2"/>
<keyword evidence="2 3" id="KW-0732">Signal</keyword>
<evidence type="ECO:0000313" key="6">
    <source>
        <dbReference type="Proteomes" id="UP000015503"/>
    </source>
</evidence>
<evidence type="ECO:0000313" key="5">
    <source>
        <dbReference type="EMBL" id="BAN47516.1"/>
    </source>
</evidence>